<comment type="caution">
    <text evidence="4">The sequence shown here is derived from an EMBL/GenBank/DDBJ whole genome shotgun (WGS) entry which is preliminary data.</text>
</comment>
<dbReference type="InterPro" id="IPR001647">
    <property type="entry name" value="HTH_TetR"/>
</dbReference>
<feature type="DNA-binding region" description="H-T-H motif" evidence="2">
    <location>
        <begin position="38"/>
        <end position="57"/>
    </location>
</feature>
<dbReference type="PROSITE" id="PS50977">
    <property type="entry name" value="HTH_TETR_2"/>
    <property type="match status" value="1"/>
</dbReference>
<dbReference type="PATRIC" id="fig|43678.3.peg.2130"/>
<dbReference type="PROSITE" id="PS01081">
    <property type="entry name" value="HTH_TETR_1"/>
    <property type="match status" value="1"/>
</dbReference>
<evidence type="ECO:0000256" key="1">
    <source>
        <dbReference type="ARBA" id="ARBA00023125"/>
    </source>
</evidence>
<dbReference type="InterPro" id="IPR009057">
    <property type="entry name" value="Homeodomain-like_sf"/>
</dbReference>
<accession>A0A163RJ15</accession>
<dbReference type="Gene3D" id="1.10.357.10">
    <property type="entry name" value="Tetracycline Repressor, domain 2"/>
    <property type="match status" value="1"/>
</dbReference>
<evidence type="ECO:0000313" key="5">
    <source>
        <dbReference type="Proteomes" id="UP000076447"/>
    </source>
</evidence>
<dbReference type="InterPro" id="IPR023772">
    <property type="entry name" value="DNA-bd_HTH_TetR-type_CS"/>
</dbReference>
<evidence type="ECO:0000256" key="2">
    <source>
        <dbReference type="PROSITE-ProRule" id="PRU00335"/>
    </source>
</evidence>
<evidence type="ECO:0000259" key="3">
    <source>
        <dbReference type="PROSITE" id="PS50977"/>
    </source>
</evidence>
<dbReference type="Pfam" id="PF00440">
    <property type="entry name" value="TetR_N"/>
    <property type="match status" value="1"/>
</dbReference>
<dbReference type="InterPro" id="IPR050109">
    <property type="entry name" value="HTH-type_TetR-like_transc_reg"/>
</dbReference>
<feature type="domain" description="HTH tetR-type" evidence="3">
    <location>
        <begin position="15"/>
        <end position="75"/>
    </location>
</feature>
<dbReference type="EMBL" id="LRIE01000072">
    <property type="protein sequence ID" value="KZM35255.1"/>
    <property type="molecule type" value="Genomic_DNA"/>
</dbReference>
<name>A0A163RJ15_9CELL</name>
<protein>
    <submittedName>
        <fullName evidence="4">HTH-type transcriptional regulator MtrR</fullName>
    </submittedName>
</protein>
<dbReference type="PRINTS" id="PR00455">
    <property type="entry name" value="HTHTETR"/>
</dbReference>
<dbReference type="STRING" id="43678.OJAG_20430"/>
<dbReference type="PANTHER" id="PTHR30055:SF226">
    <property type="entry name" value="HTH-TYPE TRANSCRIPTIONAL REGULATOR PKSA"/>
    <property type="match status" value="1"/>
</dbReference>
<sequence length="203" mass="22718">MTDATRPRRRRSAPEVRAEEIVLAARDLFTEQGIAHTSTKDVAERAGVARGLVYYYFPDKDALVDAVLEGYVAEFVEAVHAWDAAREPGNIDKALVDCVAMFRTHLRSVDPLRDDLQRAEHTGLYNRFLDRAVRAVVECVEATTVEAYAARHQVRIEHVPETFYVLVYGLVGLARNCPEVDDAVLVTIVRQALHLEGARADSE</sequence>
<dbReference type="RefSeq" id="WP_068708476.1">
    <property type="nucleotide sequence ID" value="NZ_LRIE01000072.1"/>
</dbReference>
<reference evidence="4 5" key="1">
    <citation type="submission" date="2016-01" db="EMBL/GenBank/DDBJ databases">
        <title>Genome sequence of Oerskovia enterophila VJag, an agar and cellulose degrading bacterium.</title>
        <authorList>
            <person name="Poehlein A."/>
            <person name="Jag V."/>
            <person name="Bengelsdorf F."/>
            <person name="Duerre P."/>
            <person name="Daniel R."/>
        </authorList>
    </citation>
    <scope>NUCLEOTIDE SEQUENCE [LARGE SCALE GENOMIC DNA]</scope>
    <source>
        <strain evidence="4 5">VJag</strain>
    </source>
</reference>
<evidence type="ECO:0000313" key="4">
    <source>
        <dbReference type="EMBL" id="KZM35255.1"/>
    </source>
</evidence>
<organism evidence="4 5">
    <name type="scientific">Oerskovia enterophila</name>
    <dbReference type="NCBI Taxonomy" id="43678"/>
    <lineage>
        <taxon>Bacteria</taxon>
        <taxon>Bacillati</taxon>
        <taxon>Actinomycetota</taxon>
        <taxon>Actinomycetes</taxon>
        <taxon>Micrococcales</taxon>
        <taxon>Cellulomonadaceae</taxon>
        <taxon>Oerskovia</taxon>
    </lineage>
</organism>
<dbReference type="OrthoDB" id="3196926at2"/>
<proteinExistence type="predicted"/>
<keyword evidence="1 2" id="KW-0238">DNA-binding</keyword>
<gene>
    <name evidence="4" type="primary">mtrR</name>
    <name evidence="4" type="ORF">OJAG_20430</name>
</gene>
<dbReference type="AlphaFoldDB" id="A0A163RJ15"/>
<dbReference type="SUPFAM" id="SSF46689">
    <property type="entry name" value="Homeodomain-like"/>
    <property type="match status" value="1"/>
</dbReference>
<dbReference type="GO" id="GO:0000976">
    <property type="term" value="F:transcription cis-regulatory region binding"/>
    <property type="evidence" value="ECO:0007669"/>
    <property type="project" value="TreeGrafter"/>
</dbReference>
<dbReference type="GO" id="GO:0003700">
    <property type="term" value="F:DNA-binding transcription factor activity"/>
    <property type="evidence" value="ECO:0007669"/>
    <property type="project" value="TreeGrafter"/>
</dbReference>
<dbReference type="PANTHER" id="PTHR30055">
    <property type="entry name" value="HTH-TYPE TRANSCRIPTIONAL REGULATOR RUTR"/>
    <property type="match status" value="1"/>
</dbReference>
<dbReference type="Proteomes" id="UP000076447">
    <property type="component" value="Unassembled WGS sequence"/>
</dbReference>